<dbReference type="Pfam" id="PF08044">
    <property type="entry name" value="DUF1707"/>
    <property type="match status" value="1"/>
</dbReference>
<dbReference type="EMBL" id="JBIRYO010000014">
    <property type="protein sequence ID" value="MFI2476089.1"/>
    <property type="molecule type" value="Genomic_DNA"/>
</dbReference>
<dbReference type="PANTHER" id="PTHR40763">
    <property type="entry name" value="MEMBRANE PROTEIN-RELATED"/>
    <property type="match status" value="1"/>
</dbReference>
<accession>A0ABW7X4N7</accession>
<dbReference type="InterPro" id="IPR012551">
    <property type="entry name" value="DUF1707_SHOCT-like"/>
</dbReference>
<feature type="domain" description="DUF1707" evidence="1">
    <location>
        <begin position="8"/>
        <end position="60"/>
    </location>
</feature>
<sequence>MASNNDRLRAGDSDRADVCGLLDAALADGQLTAPEHAARTGTAMRAKSFGELDKLIDDLQIPGEMVDAPVVRGGRGRTRWIPAAILTAALVAGGLVGCVAHSTVDRAAAEPLPDLTTGAGLAYFIDRYRAEFGETIADDVTVYPGYALFYRNENGKSVYYHFDGDFSLFGNPSSRKPDTPTVDMGAIDLPMLARLFAGAPQSLLLPGSPISHVSIEREAKKDAQPYVQIYVQNENSESGFMTVLFDGEPLNVRPPNR</sequence>
<keyword evidence="3" id="KW-1185">Reference proteome</keyword>
<dbReference type="PANTHER" id="PTHR40763:SF4">
    <property type="entry name" value="DUF1707 DOMAIN-CONTAINING PROTEIN"/>
    <property type="match status" value="1"/>
</dbReference>
<evidence type="ECO:0000259" key="1">
    <source>
        <dbReference type="Pfam" id="PF08044"/>
    </source>
</evidence>
<name>A0ABW7X4N7_9NOCA</name>
<dbReference type="Proteomes" id="UP001611415">
    <property type="component" value="Unassembled WGS sequence"/>
</dbReference>
<organism evidence="2 3">
    <name type="scientific">Nocardia xishanensis</name>
    <dbReference type="NCBI Taxonomy" id="238964"/>
    <lineage>
        <taxon>Bacteria</taxon>
        <taxon>Bacillati</taxon>
        <taxon>Actinomycetota</taxon>
        <taxon>Actinomycetes</taxon>
        <taxon>Mycobacteriales</taxon>
        <taxon>Nocardiaceae</taxon>
        <taxon>Nocardia</taxon>
    </lineage>
</organism>
<proteinExistence type="predicted"/>
<evidence type="ECO:0000313" key="3">
    <source>
        <dbReference type="Proteomes" id="UP001611415"/>
    </source>
</evidence>
<reference evidence="2 3" key="1">
    <citation type="submission" date="2024-10" db="EMBL/GenBank/DDBJ databases">
        <title>The Natural Products Discovery Center: Release of the First 8490 Sequenced Strains for Exploring Actinobacteria Biosynthetic Diversity.</title>
        <authorList>
            <person name="Kalkreuter E."/>
            <person name="Kautsar S.A."/>
            <person name="Yang D."/>
            <person name="Bader C.D."/>
            <person name="Teijaro C.N."/>
            <person name="Fluegel L."/>
            <person name="Davis C.M."/>
            <person name="Simpson J.R."/>
            <person name="Lauterbach L."/>
            <person name="Steele A.D."/>
            <person name="Gui C."/>
            <person name="Meng S."/>
            <person name="Li G."/>
            <person name="Viehrig K."/>
            <person name="Ye F."/>
            <person name="Su P."/>
            <person name="Kiefer A.F."/>
            <person name="Nichols A."/>
            <person name="Cepeda A.J."/>
            <person name="Yan W."/>
            <person name="Fan B."/>
            <person name="Jiang Y."/>
            <person name="Adhikari A."/>
            <person name="Zheng C.-J."/>
            <person name="Schuster L."/>
            <person name="Cowan T.M."/>
            <person name="Smanski M.J."/>
            <person name="Chevrette M.G."/>
            <person name="De Carvalho L.P.S."/>
            <person name="Shen B."/>
        </authorList>
    </citation>
    <scope>NUCLEOTIDE SEQUENCE [LARGE SCALE GENOMIC DNA]</scope>
    <source>
        <strain evidence="2 3">NPDC019275</strain>
    </source>
</reference>
<protein>
    <submittedName>
        <fullName evidence="2">DUF1707 domain-containing protein</fullName>
    </submittedName>
</protein>
<gene>
    <name evidence="2" type="ORF">ACH49W_22155</name>
</gene>
<comment type="caution">
    <text evidence="2">The sequence shown here is derived from an EMBL/GenBank/DDBJ whole genome shotgun (WGS) entry which is preliminary data.</text>
</comment>
<evidence type="ECO:0000313" key="2">
    <source>
        <dbReference type="EMBL" id="MFI2476089.1"/>
    </source>
</evidence>
<dbReference type="RefSeq" id="WP_357407201.1">
    <property type="nucleotide sequence ID" value="NZ_JBEYCD010000009.1"/>
</dbReference>